<reference evidence="16 19" key="1">
    <citation type="submission" date="2016-12" db="EMBL/GenBank/DDBJ databases">
        <title>Genome Sequences of Twelve Sporeforming Bacillus Species Isolated from Foods.</title>
        <authorList>
            <person name="De Jong A."/>
            <person name="Holsappel S."/>
            <person name="Kuipers O.P."/>
        </authorList>
    </citation>
    <scope>NUCLEOTIDE SEQUENCE [LARGE SCALE GENOMIC DNA]</scope>
    <source>
        <strain evidence="16 19">S3E15</strain>
    </source>
</reference>
<dbReference type="SMART" id="SM00400">
    <property type="entry name" value="ZnF_CHCC"/>
    <property type="match status" value="1"/>
</dbReference>
<evidence type="ECO:0000313" key="18">
    <source>
        <dbReference type="EMBL" id="VXB39066.1"/>
    </source>
</evidence>
<evidence type="ECO:0000313" key="20">
    <source>
        <dbReference type="Proteomes" id="UP000256530"/>
    </source>
</evidence>
<evidence type="ECO:0000256" key="2">
    <source>
        <dbReference type="ARBA" id="ARBA00022515"/>
    </source>
</evidence>
<evidence type="ECO:0000256" key="3">
    <source>
        <dbReference type="ARBA" id="ARBA00022679"/>
    </source>
</evidence>
<comment type="similarity">
    <text evidence="12 13">Belongs to the DnaG primase family.</text>
</comment>
<evidence type="ECO:0000256" key="13">
    <source>
        <dbReference type="PIRNR" id="PIRNR002811"/>
    </source>
</evidence>
<dbReference type="SMART" id="SM00766">
    <property type="entry name" value="DnaG_DnaB_bind"/>
    <property type="match status" value="1"/>
</dbReference>
<dbReference type="FunFam" id="3.90.580.10:FF:000001">
    <property type="entry name" value="DNA primase"/>
    <property type="match status" value="1"/>
</dbReference>
<name>A0A0A0WGL9_BACMY</name>
<dbReference type="Pfam" id="PF13155">
    <property type="entry name" value="Toprim_2"/>
    <property type="match status" value="1"/>
</dbReference>
<dbReference type="PROSITE" id="PS50880">
    <property type="entry name" value="TOPRIM"/>
    <property type="match status" value="1"/>
</dbReference>
<keyword evidence="1 12" id="KW-0240">DNA-directed RNA polymerase</keyword>
<evidence type="ECO:0000256" key="14">
    <source>
        <dbReference type="PIRSR" id="PIRSR002811-1"/>
    </source>
</evidence>
<dbReference type="InterPro" id="IPR006295">
    <property type="entry name" value="DNA_primase_DnaG"/>
</dbReference>
<comment type="subunit">
    <text evidence="12">Monomer. Interacts with DnaB.</text>
</comment>
<accession>C2Q0Z6</accession>
<dbReference type="Proteomes" id="UP000194131">
    <property type="component" value="Unassembled WGS sequence"/>
</dbReference>
<gene>
    <name evidence="12 18" type="primary">dnaG</name>
    <name evidence="18" type="ORF">BACI71_110356</name>
    <name evidence="17" type="ORF">DET55_102349</name>
    <name evidence="16" type="ORF">S3E15_03687</name>
</gene>
<dbReference type="NCBIfam" id="TIGR01391">
    <property type="entry name" value="dnaG"/>
    <property type="match status" value="1"/>
</dbReference>
<dbReference type="GO" id="GO:0005737">
    <property type="term" value="C:cytoplasm"/>
    <property type="evidence" value="ECO:0007669"/>
    <property type="project" value="TreeGrafter"/>
</dbReference>
<dbReference type="InterPro" id="IPR036977">
    <property type="entry name" value="DNA_primase_Znf_CHC2"/>
</dbReference>
<dbReference type="Pfam" id="PF10410">
    <property type="entry name" value="DnaB_bind"/>
    <property type="match status" value="1"/>
</dbReference>
<accession>A0A653QAH0</accession>
<dbReference type="Gene3D" id="3.90.580.10">
    <property type="entry name" value="Zinc finger, CHC2-type domain"/>
    <property type="match status" value="1"/>
</dbReference>
<keyword evidence="7 12" id="KW-0863">Zinc-finger</keyword>
<keyword evidence="4 12" id="KW-0548">Nucleotidyltransferase</keyword>
<organism evidence="18 21">
    <name type="scientific">Bacillus mycoides</name>
    <dbReference type="NCBI Taxonomy" id="1405"/>
    <lineage>
        <taxon>Bacteria</taxon>
        <taxon>Bacillati</taxon>
        <taxon>Bacillota</taxon>
        <taxon>Bacilli</taxon>
        <taxon>Bacillales</taxon>
        <taxon>Bacillaceae</taxon>
        <taxon>Bacillus</taxon>
        <taxon>Bacillus cereus group</taxon>
    </lineage>
</organism>
<dbReference type="InterPro" id="IPR006171">
    <property type="entry name" value="TOPRIM_dom"/>
</dbReference>
<dbReference type="OMA" id="LMWPIRD"/>
<keyword evidence="5 12" id="KW-0235">DNA replication</keyword>
<evidence type="ECO:0000313" key="17">
    <source>
        <dbReference type="EMBL" id="REF40968.1"/>
    </source>
</evidence>
<keyword evidence="11 12" id="KW-0804">Transcription</keyword>
<dbReference type="EMBL" id="MRWU01000003">
    <property type="protein sequence ID" value="OSX95088.1"/>
    <property type="molecule type" value="Genomic_DNA"/>
</dbReference>
<evidence type="ECO:0000256" key="9">
    <source>
        <dbReference type="ARBA" id="ARBA00022842"/>
    </source>
</evidence>
<evidence type="ECO:0000313" key="21">
    <source>
        <dbReference type="Proteomes" id="UP000437562"/>
    </source>
</evidence>
<dbReference type="HAMAP" id="MF_00974">
    <property type="entry name" value="DNA_primase_DnaG"/>
    <property type="match status" value="1"/>
</dbReference>
<dbReference type="SMART" id="SM00493">
    <property type="entry name" value="TOPRIM"/>
    <property type="match status" value="1"/>
</dbReference>
<dbReference type="FunFam" id="3.90.980.10:FF:000001">
    <property type="entry name" value="DNA primase"/>
    <property type="match status" value="1"/>
</dbReference>
<dbReference type="InterPro" id="IPR037068">
    <property type="entry name" value="DNA_primase_core_N_sf"/>
</dbReference>
<dbReference type="Proteomes" id="UP000256530">
    <property type="component" value="Unassembled WGS sequence"/>
</dbReference>
<keyword evidence="6 12" id="KW-0479">Metal-binding</keyword>
<dbReference type="CDD" id="cd03364">
    <property type="entry name" value="TOPRIM_DnaG_primases"/>
    <property type="match status" value="1"/>
</dbReference>
<dbReference type="EC" id="2.7.7.101" evidence="12"/>
<dbReference type="PANTHER" id="PTHR30313">
    <property type="entry name" value="DNA PRIMASE"/>
    <property type="match status" value="1"/>
</dbReference>
<dbReference type="InterPro" id="IPR034151">
    <property type="entry name" value="TOPRIM_DnaG_bac"/>
</dbReference>
<dbReference type="InterPro" id="IPR030846">
    <property type="entry name" value="DnaG_bac"/>
</dbReference>
<evidence type="ECO:0000259" key="15">
    <source>
        <dbReference type="PROSITE" id="PS50880"/>
    </source>
</evidence>
<dbReference type="FunFam" id="3.40.1360.10:FF:000007">
    <property type="entry name" value="DNA primase"/>
    <property type="match status" value="1"/>
</dbReference>
<comment type="domain">
    <text evidence="12">Contains an N-terminal zinc-binding domain, a central core domain that contains the primase activity, and a C-terminal DnaB-binding domain.</text>
</comment>
<feature type="zinc finger region" description="CHC2-type" evidence="12 14">
    <location>
        <begin position="40"/>
        <end position="64"/>
    </location>
</feature>
<dbReference type="GO" id="GO:0008270">
    <property type="term" value="F:zinc ion binding"/>
    <property type="evidence" value="ECO:0007669"/>
    <property type="project" value="UniProtKB-UniRule"/>
</dbReference>
<evidence type="ECO:0000256" key="12">
    <source>
        <dbReference type="HAMAP-Rule" id="MF_00974"/>
    </source>
</evidence>
<protein>
    <recommendedName>
        <fullName evidence="12 13">DNA primase</fullName>
        <ecNumber evidence="12">2.7.7.101</ecNumber>
    </recommendedName>
</protein>
<reference evidence="17 20" key="2">
    <citation type="submission" date="2018-08" db="EMBL/GenBank/DDBJ databases">
        <title>Freshwater and sediment microbial communities from various areas in North America, analyzing microbe dynamics in response to fracking.</title>
        <authorList>
            <person name="Lamendella R."/>
        </authorList>
    </citation>
    <scope>NUCLEOTIDE SEQUENCE [LARGE SCALE GENOMIC DNA]</scope>
    <source>
        <strain evidence="17 20">DB-1</strain>
    </source>
</reference>
<keyword evidence="3 12" id="KW-0808">Transferase</keyword>
<keyword evidence="2 12" id="KW-0639">Primosome</keyword>
<proteinExistence type="inferred from homology"/>
<dbReference type="GO" id="GO:0006269">
    <property type="term" value="P:DNA replication, synthesis of primer"/>
    <property type="evidence" value="ECO:0007669"/>
    <property type="project" value="UniProtKB-UniRule"/>
</dbReference>
<dbReference type="SUPFAM" id="SSF57783">
    <property type="entry name" value="Zinc beta-ribbon"/>
    <property type="match status" value="1"/>
</dbReference>
<evidence type="ECO:0000256" key="5">
    <source>
        <dbReference type="ARBA" id="ARBA00022705"/>
    </source>
</evidence>
<dbReference type="GO" id="GO:0003677">
    <property type="term" value="F:DNA binding"/>
    <property type="evidence" value="ECO:0007669"/>
    <property type="project" value="UniProtKB-KW"/>
</dbReference>
<dbReference type="InterPro" id="IPR019475">
    <property type="entry name" value="DNA_primase_DnaB-bd"/>
</dbReference>
<dbReference type="PANTHER" id="PTHR30313:SF2">
    <property type="entry name" value="DNA PRIMASE"/>
    <property type="match status" value="1"/>
</dbReference>
<dbReference type="RefSeq" id="WP_002015179.1">
    <property type="nucleotide sequence ID" value="NZ_CM000719.1"/>
</dbReference>
<keyword evidence="8 12" id="KW-0862">Zinc</keyword>
<dbReference type="GO" id="GO:0003899">
    <property type="term" value="F:DNA-directed RNA polymerase activity"/>
    <property type="evidence" value="ECO:0007669"/>
    <property type="project" value="UniProtKB-UniRule"/>
</dbReference>
<dbReference type="Pfam" id="PF08275">
    <property type="entry name" value="DNAG_N"/>
    <property type="match status" value="1"/>
</dbReference>
<evidence type="ECO:0000313" key="16">
    <source>
        <dbReference type="EMBL" id="OSX95088.1"/>
    </source>
</evidence>
<dbReference type="InterPro" id="IPR050219">
    <property type="entry name" value="DnaG_primase"/>
</dbReference>
<keyword evidence="9" id="KW-0460">Magnesium</keyword>
<dbReference type="GO" id="GO:1990077">
    <property type="term" value="C:primosome complex"/>
    <property type="evidence" value="ECO:0007669"/>
    <property type="project" value="UniProtKB-KW"/>
</dbReference>
<dbReference type="SUPFAM" id="SSF56731">
    <property type="entry name" value="DNA primase core"/>
    <property type="match status" value="1"/>
</dbReference>
<dbReference type="InterPro" id="IPR016136">
    <property type="entry name" value="DNA_helicase_N/primase_C"/>
</dbReference>
<dbReference type="InterPro" id="IPR013264">
    <property type="entry name" value="DNAG_N"/>
</dbReference>
<evidence type="ECO:0000256" key="10">
    <source>
        <dbReference type="ARBA" id="ARBA00023125"/>
    </source>
</evidence>
<evidence type="ECO:0000256" key="7">
    <source>
        <dbReference type="ARBA" id="ARBA00022771"/>
    </source>
</evidence>
<dbReference type="Gene3D" id="3.90.980.10">
    <property type="entry name" value="DNA primase, catalytic core, N-terminal domain"/>
    <property type="match status" value="1"/>
</dbReference>
<comment type="catalytic activity">
    <reaction evidence="12">
        <text>ssDNA + n NTP = ssDNA/pppN(pN)n-1 hybrid + (n-1) diphosphate.</text>
        <dbReference type="EC" id="2.7.7.101"/>
    </reaction>
</comment>
<dbReference type="PIRSF" id="PIRSF002811">
    <property type="entry name" value="DnaG"/>
    <property type="match status" value="1"/>
</dbReference>
<accession>A0A0A0WGL9</accession>
<evidence type="ECO:0000256" key="8">
    <source>
        <dbReference type="ARBA" id="ARBA00022833"/>
    </source>
</evidence>
<evidence type="ECO:0000256" key="6">
    <source>
        <dbReference type="ARBA" id="ARBA00022723"/>
    </source>
</evidence>
<keyword evidence="10 12" id="KW-0238">DNA-binding</keyword>
<dbReference type="GeneID" id="66266131"/>
<dbReference type="KEGG" id="bww:bwei_0641"/>
<evidence type="ECO:0000256" key="11">
    <source>
        <dbReference type="ARBA" id="ARBA00023163"/>
    </source>
</evidence>
<dbReference type="Gene3D" id="1.10.860.10">
    <property type="entry name" value="DNAb Helicase, Chain A"/>
    <property type="match status" value="1"/>
</dbReference>
<sequence>MGNRIPEEVVEQIRTSSDIVEVIGEYVQLRKQGRNYFGLCPFHGENSPSFSVSSDKQIFHCFGCGEGGNVFSFLMKMEGLAFTEAVQKLGERNGIAVAEYTSGQGQQQQEDISDDTVIMQQAHELLKKYYHHLLVNTEEGNEALSYLLKRGITKEMIEKFEIGYASQAWDAATKILQKRGLSLSSMEQAGLLVRSEKDGSHYDRFRGRVMFPIYTLQGKVIAFSGRALGDDTPKYLNSPETPIFYKSKLLYNFHQARPFIRKRGQVVLFEGYADVLAAVKSGVEEAVATMGTALTEEQAKLLRRNVETVVLCYDGDKAGREATMKAGQLLLQVGCQVKVTSLPDKLDPDEYVQQYGTTAFENLVKSSISFVGFKINYLRLGKNLQDESGKEEYVKSVLKELSLLQDAMQAESYLKSLSQEFSYSMETLLNQLHQYRKEQKVQQKQIKQVSKPSQIVQTKPKLTGFERAEREIIYHMLQSAEVTVRMEPHIEDFYTEEHKGILYELYAYYEKGNEPSVGTFLSWLSDEKLKNIITDISTDEFINPEYTEEALQGHLEALRRHKEKLEKMEIIFKVKQMEKTDPVEAAKYYVAYLQSQKARK</sequence>
<comment type="function">
    <text evidence="12 13">RNA polymerase that catalyzes the synthesis of short RNA molecules used as primers for DNA polymerase during DNA replication.</text>
</comment>
<evidence type="ECO:0000313" key="19">
    <source>
        <dbReference type="Proteomes" id="UP000194131"/>
    </source>
</evidence>
<evidence type="ECO:0000256" key="4">
    <source>
        <dbReference type="ARBA" id="ARBA00022695"/>
    </source>
</evidence>
<dbReference type="GO" id="GO:0000428">
    <property type="term" value="C:DNA-directed RNA polymerase complex"/>
    <property type="evidence" value="ECO:0007669"/>
    <property type="project" value="UniProtKB-KW"/>
</dbReference>
<feature type="domain" description="Toprim" evidence="15">
    <location>
        <begin position="264"/>
        <end position="345"/>
    </location>
</feature>
<dbReference type="Gene3D" id="3.40.1360.10">
    <property type="match status" value="1"/>
</dbReference>
<dbReference type="InterPro" id="IPR002694">
    <property type="entry name" value="Znf_CHC2"/>
</dbReference>
<reference evidence="18 21" key="3">
    <citation type="submission" date="2019-10" db="EMBL/GenBank/DDBJ databases">
        <authorList>
            <person name="Karimi E."/>
        </authorList>
    </citation>
    <scope>NUCLEOTIDE SEQUENCE [LARGE SCALE GENOMIC DNA]</scope>
    <source>
        <strain evidence="18">Bacillus sp. 71</strain>
    </source>
</reference>
<comment type="cofactor">
    <cofactor evidence="12 13 14">
        <name>Zn(2+)</name>
        <dbReference type="ChEBI" id="CHEBI:29105"/>
    </cofactor>
    <text evidence="12 13 14">Binds 1 zinc ion per monomer.</text>
</comment>
<dbReference type="AlphaFoldDB" id="A0A0A0WGL9"/>
<dbReference type="Proteomes" id="UP000437562">
    <property type="component" value="Unassembled WGS sequence"/>
</dbReference>
<dbReference type="InterPro" id="IPR013173">
    <property type="entry name" value="DNA_primase_DnaG_DnaB-bd_dom"/>
</dbReference>
<accession>A0A1X6Q3D0</accession>
<dbReference type="Pfam" id="PF01807">
    <property type="entry name" value="Zn_ribbon_DnaG"/>
    <property type="match status" value="1"/>
</dbReference>
<evidence type="ECO:0000256" key="1">
    <source>
        <dbReference type="ARBA" id="ARBA00022478"/>
    </source>
</evidence>
<dbReference type="EMBL" id="QTTY01000002">
    <property type="protein sequence ID" value="REF40968.1"/>
    <property type="molecule type" value="Genomic_DNA"/>
</dbReference>
<dbReference type="EMBL" id="CABWMC010000003">
    <property type="protein sequence ID" value="VXB39066.1"/>
    <property type="molecule type" value="Genomic_DNA"/>
</dbReference>